<sequence>MLRQMLKYGTGLIALYLVVFNAEGARKVIAEGARGGIGTIKAFQGR</sequence>
<dbReference type="EMBL" id="JAUQYP010000001">
    <property type="protein sequence ID" value="MDO8107147.1"/>
    <property type="molecule type" value="Genomic_DNA"/>
</dbReference>
<evidence type="ECO:0000313" key="1">
    <source>
        <dbReference type="EMBL" id="MDO8107147.1"/>
    </source>
</evidence>
<gene>
    <name evidence="1" type="ORF">Q6348_08050</name>
</gene>
<keyword evidence="2" id="KW-1185">Reference proteome</keyword>
<protein>
    <submittedName>
        <fullName evidence="1">Uncharacterized protein</fullName>
    </submittedName>
</protein>
<name>A0ABT9D8D8_9CELL</name>
<evidence type="ECO:0000313" key="2">
    <source>
        <dbReference type="Proteomes" id="UP001232536"/>
    </source>
</evidence>
<reference evidence="1 2" key="1">
    <citation type="submission" date="2023-07" db="EMBL/GenBank/DDBJ databases">
        <title>Description of novel actinomycetes strains, isolated from tidal flat sediment.</title>
        <authorList>
            <person name="Lu C."/>
        </authorList>
    </citation>
    <scope>NUCLEOTIDE SEQUENCE [LARGE SCALE GENOMIC DNA]</scope>
    <source>
        <strain evidence="1 2">SYSU T00b441</strain>
    </source>
</reference>
<dbReference type="Proteomes" id="UP001232536">
    <property type="component" value="Unassembled WGS sequence"/>
</dbReference>
<dbReference type="RefSeq" id="WP_304600781.1">
    <property type="nucleotide sequence ID" value="NZ_JAUQYP010000001.1"/>
</dbReference>
<accession>A0ABT9D8D8</accession>
<proteinExistence type="predicted"/>
<comment type="caution">
    <text evidence="1">The sequence shown here is derived from an EMBL/GenBank/DDBJ whole genome shotgun (WGS) entry which is preliminary data.</text>
</comment>
<organism evidence="1 2">
    <name type="scientific">Actinotalea lenta</name>
    <dbReference type="NCBI Taxonomy" id="3064654"/>
    <lineage>
        <taxon>Bacteria</taxon>
        <taxon>Bacillati</taxon>
        <taxon>Actinomycetota</taxon>
        <taxon>Actinomycetes</taxon>
        <taxon>Micrococcales</taxon>
        <taxon>Cellulomonadaceae</taxon>
        <taxon>Actinotalea</taxon>
    </lineage>
</organism>